<comment type="caution">
    <text evidence="2">The sequence shown here is derived from an EMBL/GenBank/DDBJ whole genome shotgun (WGS) entry which is preliminary data.</text>
</comment>
<dbReference type="Proteomes" id="UP000593567">
    <property type="component" value="Unassembled WGS sequence"/>
</dbReference>
<reference evidence="2" key="1">
    <citation type="submission" date="2020-06" db="EMBL/GenBank/DDBJ databases">
        <title>Draft genome of Bugula neritina, a colonial animal packing powerful symbionts and potential medicines.</title>
        <authorList>
            <person name="Rayko M."/>
        </authorList>
    </citation>
    <scope>NUCLEOTIDE SEQUENCE [LARGE SCALE GENOMIC DNA]</scope>
    <source>
        <strain evidence="2">Kwan_BN1</strain>
    </source>
</reference>
<evidence type="ECO:0000313" key="2">
    <source>
        <dbReference type="EMBL" id="KAF6038968.1"/>
    </source>
</evidence>
<evidence type="ECO:0000313" key="3">
    <source>
        <dbReference type="Proteomes" id="UP000593567"/>
    </source>
</evidence>
<dbReference type="EMBL" id="VXIV02000323">
    <property type="protein sequence ID" value="KAF6038968.1"/>
    <property type="molecule type" value="Genomic_DNA"/>
</dbReference>
<keyword evidence="3" id="KW-1185">Reference proteome</keyword>
<sequence>MFPPMQINITSSPPNKLGRQMSPATFHTPSPHDTHSSSSYSSHQLRAYSSDSSPRSPTLTSSFNGNHSNTVNNQMTHSERTVQSAVAYDPPANRGMPPTPPTPLPTQHLPNR</sequence>
<feature type="compositionally biased region" description="Polar residues" evidence="1">
    <location>
        <begin position="47"/>
        <end position="84"/>
    </location>
</feature>
<organism evidence="2 3">
    <name type="scientific">Bugula neritina</name>
    <name type="common">Brown bryozoan</name>
    <name type="synonym">Sertularia neritina</name>
    <dbReference type="NCBI Taxonomy" id="10212"/>
    <lineage>
        <taxon>Eukaryota</taxon>
        <taxon>Metazoa</taxon>
        <taxon>Spiralia</taxon>
        <taxon>Lophotrochozoa</taxon>
        <taxon>Bryozoa</taxon>
        <taxon>Gymnolaemata</taxon>
        <taxon>Cheilostomatida</taxon>
        <taxon>Flustrina</taxon>
        <taxon>Buguloidea</taxon>
        <taxon>Bugulidae</taxon>
        <taxon>Bugula</taxon>
    </lineage>
</organism>
<gene>
    <name evidence="2" type="ORF">EB796_002725</name>
</gene>
<evidence type="ECO:0000256" key="1">
    <source>
        <dbReference type="SAM" id="MobiDB-lite"/>
    </source>
</evidence>
<feature type="region of interest" description="Disordered" evidence="1">
    <location>
        <begin position="1"/>
        <end position="112"/>
    </location>
</feature>
<accession>A0A7J7KLQ3</accession>
<name>A0A7J7KLQ3_BUGNE</name>
<protein>
    <submittedName>
        <fullName evidence="2">Uncharacterized protein</fullName>
    </submittedName>
</protein>
<dbReference type="AlphaFoldDB" id="A0A7J7KLQ3"/>
<proteinExistence type="predicted"/>